<keyword evidence="3" id="KW-1185">Reference proteome</keyword>
<feature type="region of interest" description="Disordered" evidence="1">
    <location>
        <begin position="1"/>
        <end position="55"/>
    </location>
</feature>
<organism evidence="2 3">
    <name type="scientific">Streptomyces graminearus</name>
    <dbReference type="NCBI Taxonomy" id="284030"/>
    <lineage>
        <taxon>Bacteria</taxon>
        <taxon>Bacillati</taxon>
        <taxon>Actinomycetota</taxon>
        <taxon>Actinomycetes</taxon>
        <taxon>Kitasatosporales</taxon>
        <taxon>Streptomycetaceae</taxon>
        <taxon>Streptomyces</taxon>
    </lineage>
</organism>
<protein>
    <submittedName>
        <fullName evidence="2">Uncharacterized protein</fullName>
    </submittedName>
</protein>
<reference evidence="2 3" key="1">
    <citation type="journal article" date="2019" name="Int. J. Syst. Evol. Microbiol.">
        <title>The Global Catalogue of Microorganisms (GCM) 10K type strain sequencing project: providing services to taxonomists for standard genome sequencing and annotation.</title>
        <authorList>
            <consortium name="The Broad Institute Genomics Platform"/>
            <consortium name="The Broad Institute Genome Sequencing Center for Infectious Disease"/>
            <person name="Wu L."/>
            <person name="Ma J."/>
        </authorList>
    </citation>
    <scope>NUCLEOTIDE SEQUENCE [LARGE SCALE GENOMIC DNA]</scope>
    <source>
        <strain evidence="2 3">JCM 6923</strain>
    </source>
</reference>
<sequence>MGMISRLLGRSKTTRQASVEAAEAEETEPVRAAGADEPSEATQIPRQQSAKGVGK</sequence>
<proteinExistence type="predicted"/>
<evidence type="ECO:0000256" key="1">
    <source>
        <dbReference type="SAM" id="MobiDB-lite"/>
    </source>
</evidence>
<evidence type="ECO:0000313" key="3">
    <source>
        <dbReference type="Proteomes" id="UP001501721"/>
    </source>
</evidence>
<name>A0ABN3MZW9_9ACTN</name>
<feature type="compositionally biased region" description="Polar residues" evidence="1">
    <location>
        <begin position="40"/>
        <end position="55"/>
    </location>
</feature>
<comment type="caution">
    <text evidence="2">The sequence shown here is derived from an EMBL/GenBank/DDBJ whole genome shotgun (WGS) entry which is preliminary data.</text>
</comment>
<accession>A0ABN3MZW9</accession>
<dbReference type="EMBL" id="BAAATL010000053">
    <property type="protein sequence ID" value="GAA2511943.1"/>
    <property type="molecule type" value="Genomic_DNA"/>
</dbReference>
<evidence type="ECO:0000313" key="2">
    <source>
        <dbReference type="EMBL" id="GAA2511943.1"/>
    </source>
</evidence>
<dbReference type="Proteomes" id="UP001501721">
    <property type="component" value="Unassembled WGS sequence"/>
</dbReference>
<gene>
    <name evidence="2" type="ORF">GCM10010422_75010</name>
</gene>